<dbReference type="GeneID" id="31018938"/>
<dbReference type="Proteomes" id="UP000183809">
    <property type="component" value="Unassembled WGS sequence"/>
</dbReference>
<sequence>MSLYTPNGYCALLVTANDTTKPALRPTYLDQSDPSSGTDAQWALIGRYSIAGAGPYRLSNVTAVAGNGTAGSDDEEGPQGTVTGEFLTATLPSREGPFEFTFRFYEGCGVWNLHQSVGEDAERVAWYERLPDRDVYG</sequence>
<evidence type="ECO:0000313" key="2">
    <source>
        <dbReference type="Proteomes" id="UP000183809"/>
    </source>
</evidence>
<name>A0A1J9RXM0_9PEZI</name>
<dbReference type="OrthoDB" id="3904217at2759"/>
<dbReference type="RefSeq" id="XP_020133542.1">
    <property type="nucleotide sequence ID" value="XM_020278677.1"/>
</dbReference>
<reference evidence="1 2" key="1">
    <citation type="submission" date="2016-10" db="EMBL/GenBank/DDBJ databases">
        <title>Proteomics and genomics reveal pathogen-plant mechanisms compatible with a hemibiotrophic lifestyle of Diplodia corticola.</title>
        <authorList>
            <person name="Fernandes I."/>
            <person name="De Jonge R."/>
            <person name="Van De Peer Y."/>
            <person name="Devreese B."/>
            <person name="Alves A."/>
            <person name="Esteves A.C."/>
        </authorList>
    </citation>
    <scope>NUCLEOTIDE SEQUENCE [LARGE SCALE GENOMIC DNA]</scope>
    <source>
        <strain evidence="1 2">CBS 112549</strain>
    </source>
</reference>
<gene>
    <name evidence="1" type="ORF">BKCO1_7000222</name>
</gene>
<keyword evidence="2" id="KW-1185">Reference proteome</keyword>
<comment type="caution">
    <text evidence="1">The sequence shown here is derived from an EMBL/GenBank/DDBJ whole genome shotgun (WGS) entry which is preliminary data.</text>
</comment>
<accession>A0A1J9RXM0</accession>
<proteinExistence type="predicted"/>
<organism evidence="1 2">
    <name type="scientific">Diplodia corticola</name>
    <dbReference type="NCBI Taxonomy" id="236234"/>
    <lineage>
        <taxon>Eukaryota</taxon>
        <taxon>Fungi</taxon>
        <taxon>Dikarya</taxon>
        <taxon>Ascomycota</taxon>
        <taxon>Pezizomycotina</taxon>
        <taxon>Dothideomycetes</taxon>
        <taxon>Dothideomycetes incertae sedis</taxon>
        <taxon>Botryosphaeriales</taxon>
        <taxon>Botryosphaeriaceae</taxon>
        <taxon>Diplodia</taxon>
    </lineage>
</organism>
<protein>
    <submittedName>
        <fullName evidence="1">Uncharacterized protein</fullName>
    </submittedName>
</protein>
<dbReference type="EMBL" id="MNUE01000007">
    <property type="protein sequence ID" value="OJD37403.1"/>
    <property type="molecule type" value="Genomic_DNA"/>
</dbReference>
<dbReference type="STRING" id="236234.A0A1J9RXM0"/>
<evidence type="ECO:0000313" key="1">
    <source>
        <dbReference type="EMBL" id="OJD37403.1"/>
    </source>
</evidence>
<dbReference type="AlphaFoldDB" id="A0A1J9RXM0"/>